<organism evidence="1 2">
    <name type="scientific">Aphis craccivora</name>
    <name type="common">Cowpea aphid</name>
    <dbReference type="NCBI Taxonomy" id="307492"/>
    <lineage>
        <taxon>Eukaryota</taxon>
        <taxon>Metazoa</taxon>
        <taxon>Ecdysozoa</taxon>
        <taxon>Arthropoda</taxon>
        <taxon>Hexapoda</taxon>
        <taxon>Insecta</taxon>
        <taxon>Pterygota</taxon>
        <taxon>Neoptera</taxon>
        <taxon>Paraneoptera</taxon>
        <taxon>Hemiptera</taxon>
        <taxon>Sternorrhyncha</taxon>
        <taxon>Aphidomorpha</taxon>
        <taxon>Aphidoidea</taxon>
        <taxon>Aphididae</taxon>
        <taxon>Aphidini</taxon>
        <taxon>Aphis</taxon>
        <taxon>Aphis</taxon>
    </lineage>
</organism>
<reference evidence="1 2" key="1">
    <citation type="submission" date="2019-08" db="EMBL/GenBank/DDBJ databases">
        <title>Whole genome of Aphis craccivora.</title>
        <authorList>
            <person name="Voronova N.V."/>
            <person name="Shulinski R.S."/>
            <person name="Bandarenka Y.V."/>
            <person name="Zhorov D.G."/>
            <person name="Warner D."/>
        </authorList>
    </citation>
    <scope>NUCLEOTIDE SEQUENCE [LARGE SCALE GENOMIC DNA]</scope>
    <source>
        <strain evidence="1">180601</strain>
        <tissue evidence="1">Whole Body</tissue>
    </source>
</reference>
<evidence type="ECO:0000313" key="2">
    <source>
        <dbReference type="Proteomes" id="UP000478052"/>
    </source>
</evidence>
<sequence length="439" mass="51019">MLLFNLQYFCCNAKKGNLVRHFNTMHGKYKNDYPLNSTERKQKLYELKCGLIAQRNIFLKPQNQSRSATIASFIVSHKIAVKCKPFSDGEFIKSVLEEIAYPLFENFKSKVEIKKAILDLQLSRNTVMRRIEKSRQNVTEQLQIGIDQCVTFSLQIDESTDVSDTAQLIVFIRMITNDFTSKDFKERVTLMKLPLFKLVSITSDGAAAMTGRNNGFIALCKQDDDFPDFLSYHCIIHQQILASKRLNIKDVMDTTFKIVNSIRGKPLQRRLFKMQNENKEVDLILHTDVRWLSRSRFLQRFRDLLDDIVQFLEDRGDSFPQMRDVNWLCDLAFLADFTGHLSDLNLKLQGKYIIIVDLINCISAFKANALILIRDLEKKNLQRFSNLEDHTRKYPNVVFDSKKFNDFKKLEDVIPFISFPFKEDLNTQMTAKKAAVVSN</sequence>
<dbReference type="PANTHER" id="PTHR45913">
    <property type="entry name" value="EPM2A-INTERACTING PROTEIN 1"/>
    <property type="match status" value="1"/>
</dbReference>
<dbReference type="Proteomes" id="UP000478052">
    <property type="component" value="Unassembled WGS sequence"/>
</dbReference>
<keyword evidence="2" id="KW-1185">Reference proteome</keyword>
<comment type="caution">
    <text evidence="1">The sequence shown here is derived from an EMBL/GenBank/DDBJ whole genome shotgun (WGS) entry which is preliminary data.</text>
</comment>
<dbReference type="OrthoDB" id="6609767at2759"/>
<dbReference type="AlphaFoldDB" id="A0A6G0VVA4"/>
<dbReference type="PANTHER" id="PTHR45913:SF21">
    <property type="entry name" value="DUF4371 DOMAIN-CONTAINING PROTEIN"/>
    <property type="match status" value="1"/>
</dbReference>
<accession>A0A6G0VVA4</accession>
<evidence type="ECO:0000313" key="1">
    <source>
        <dbReference type="EMBL" id="KAF0710969.1"/>
    </source>
</evidence>
<gene>
    <name evidence="1" type="ORF">FWK35_00026051</name>
</gene>
<protein>
    <submittedName>
        <fullName evidence="1">Zinc finger BED domain-containing protein 5-like</fullName>
    </submittedName>
</protein>
<name>A0A6G0VVA4_APHCR</name>
<dbReference type="EMBL" id="VUJU01011459">
    <property type="protein sequence ID" value="KAF0710969.1"/>
    <property type="molecule type" value="Genomic_DNA"/>
</dbReference>
<proteinExistence type="predicted"/>